<gene>
    <name evidence="1" type="ORF">J2X01_000731</name>
</gene>
<organism evidence="1 2">
    <name type="scientific">Arthrobacter ginsengisoli</name>
    <dbReference type="NCBI Taxonomy" id="1356565"/>
    <lineage>
        <taxon>Bacteria</taxon>
        <taxon>Bacillati</taxon>
        <taxon>Actinomycetota</taxon>
        <taxon>Actinomycetes</taxon>
        <taxon>Micrococcales</taxon>
        <taxon>Micrococcaceae</taxon>
        <taxon>Arthrobacter</taxon>
    </lineage>
</organism>
<evidence type="ECO:0008006" key="3">
    <source>
        <dbReference type="Google" id="ProtNLM"/>
    </source>
</evidence>
<dbReference type="RefSeq" id="WP_310050622.1">
    <property type="nucleotide sequence ID" value="NZ_JAVDVQ010000002.1"/>
</dbReference>
<proteinExistence type="predicted"/>
<dbReference type="EMBL" id="JAVDVQ010000002">
    <property type="protein sequence ID" value="MDR7081454.1"/>
    <property type="molecule type" value="Genomic_DNA"/>
</dbReference>
<reference evidence="1 2" key="1">
    <citation type="submission" date="2023-07" db="EMBL/GenBank/DDBJ databases">
        <title>Sorghum-associated microbial communities from plants grown in Nebraska, USA.</title>
        <authorList>
            <person name="Schachtman D."/>
        </authorList>
    </citation>
    <scope>NUCLEOTIDE SEQUENCE [LARGE SCALE GENOMIC DNA]</scope>
    <source>
        <strain evidence="1 2">BE167</strain>
    </source>
</reference>
<evidence type="ECO:0000313" key="2">
    <source>
        <dbReference type="Proteomes" id="UP001252243"/>
    </source>
</evidence>
<protein>
    <recommendedName>
        <fullName evidence="3">XRE family transcriptional regulator</fullName>
    </recommendedName>
</protein>
<sequence>MSAAPVSYYDMTLDRIRERLHASDVSPAYAAVALRITRAELEDKLSGAVVLTVREIHTLAETFGCPMSEIVA</sequence>
<accession>A0ABU1U8D5</accession>
<evidence type="ECO:0000313" key="1">
    <source>
        <dbReference type="EMBL" id="MDR7081454.1"/>
    </source>
</evidence>
<keyword evidence="2" id="KW-1185">Reference proteome</keyword>
<dbReference type="Proteomes" id="UP001252243">
    <property type="component" value="Unassembled WGS sequence"/>
</dbReference>
<comment type="caution">
    <text evidence="1">The sequence shown here is derived from an EMBL/GenBank/DDBJ whole genome shotgun (WGS) entry which is preliminary data.</text>
</comment>
<name>A0ABU1U8D5_9MICC</name>